<dbReference type="Pfam" id="PF08808">
    <property type="entry name" value="RES"/>
    <property type="match status" value="1"/>
</dbReference>
<dbReference type="Proteomes" id="UP001161409">
    <property type="component" value="Unassembled WGS sequence"/>
</dbReference>
<proteinExistence type="predicted"/>
<dbReference type="InterPro" id="IPR014914">
    <property type="entry name" value="RES_dom"/>
</dbReference>
<gene>
    <name evidence="2" type="ORF">GCM10007924_10980</name>
</gene>
<dbReference type="SMART" id="SM00953">
    <property type="entry name" value="RES"/>
    <property type="match status" value="1"/>
</dbReference>
<feature type="domain" description="RES" evidence="1">
    <location>
        <begin position="85"/>
        <end position="216"/>
    </location>
</feature>
<evidence type="ECO:0000259" key="1">
    <source>
        <dbReference type="SMART" id="SM00953"/>
    </source>
</evidence>
<keyword evidence="3" id="KW-1185">Reference proteome</keyword>
<accession>A0ABQ5U3G4</accession>
<organism evidence="2 3">
    <name type="scientific">Sneathiella chinensis</name>
    <dbReference type="NCBI Taxonomy" id="349750"/>
    <lineage>
        <taxon>Bacteria</taxon>
        <taxon>Pseudomonadati</taxon>
        <taxon>Pseudomonadota</taxon>
        <taxon>Alphaproteobacteria</taxon>
        <taxon>Sneathiellales</taxon>
        <taxon>Sneathiellaceae</taxon>
        <taxon>Sneathiella</taxon>
    </lineage>
</organism>
<dbReference type="RefSeq" id="WP_206374338.1">
    <property type="nucleotide sequence ID" value="NZ_BSNF01000001.1"/>
</dbReference>
<reference evidence="2" key="1">
    <citation type="journal article" date="2014" name="Int. J. Syst. Evol. Microbiol.">
        <title>Complete genome of a new Firmicutes species belonging to the dominant human colonic microbiota ('Ruminococcus bicirculans') reveals two chromosomes and a selective capacity to utilize plant glucans.</title>
        <authorList>
            <consortium name="NISC Comparative Sequencing Program"/>
            <person name="Wegmann U."/>
            <person name="Louis P."/>
            <person name="Goesmann A."/>
            <person name="Henrissat B."/>
            <person name="Duncan S.H."/>
            <person name="Flint H.J."/>
        </authorList>
    </citation>
    <scope>NUCLEOTIDE SEQUENCE</scope>
    <source>
        <strain evidence="2">NBRC 103408</strain>
    </source>
</reference>
<protein>
    <recommendedName>
        <fullName evidence="1">RES domain-containing protein</fullName>
    </recommendedName>
</protein>
<evidence type="ECO:0000313" key="2">
    <source>
        <dbReference type="EMBL" id="GLQ05877.1"/>
    </source>
</evidence>
<sequence>MNLDAPLPTEAFTAPDTIRLIPQAYIQEPAMAPLVDTGDDLAFLEEFERLTSGRQNEVIPLPSGVHKTELLTEAHGYGYSYVNAAFCYTRTTGNRFNGPERGAWYAAHGKDALETAKAEVAFHLGRELHNTGIYENITAYRELIAGFTGQFHTLQKAGAHPALTPDPAVGYPAGQHLAASLRAEGASGLLYPSIRRKGGRCLVAFRTNLVQNIRQGDGWRFEWDGSPTPVIETF</sequence>
<dbReference type="EMBL" id="BSNF01000001">
    <property type="protein sequence ID" value="GLQ05877.1"/>
    <property type="molecule type" value="Genomic_DNA"/>
</dbReference>
<evidence type="ECO:0000313" key="3">
    <source>
        <dbReference type="Proteomes" id="UP001161409"/>
    </source>
</evidence>
<comment type="caution">
    <text evidence="2">The sequence shown here is derived from an EMBL/GenBank/DDBJ whole genome shotgun (WGS) entry which is preliminary data.</text>
</comment>
<name>A0ABQ5U3G4_9PROT</name>
<reference evidence="2" key="2">
    <citation type="submission" date="2023-01" db="EMBL/GenBank/DDBJ databases">
        <title>Draft genome sequence of Sneathiella chinensis strain NBRC 103408.</title>
        <authorList>
            <person name="Sun Q."/>
            <person name="Mori K."/>
        </authorList>
    </citation>
    <scope>NUCLEOTIDE SEQUENCE</scope>
    <source>
        <strain evidence="2">NBRC 103408</strain>
    </source>
</reference>